<dbReference type="Pfam" id="PF20434">
    <property type="entry name" value="BD-FAE"/>
    <property type="match status" value="1"/>
</dbReference>
<dbReference type="EMBL" id="JAVDUU010000001">
    <property type="protein sequence ID" value="MDR6940291.1"/>
    <property type="molecule type" value="Genomic_DNA"/>
</dbReference>
<dbReference type="PANTHER" id="PTHR48081">
    <property type="entry name" value="AB HYDROLASE SUPERFAMILY PROTEIN C4A8.06C"/>
    <property type="match status" value="1"/>
</dbReference>
<feature type="chain" id="PRO_5047493896" evidence="2">
    <location>
        <begin position="23"/>
        <end position="296"/>
    </location>
</feature>
<dbReference type="Proteomes" id="UP001247620">
    <property type="component" value="Unassembled WGS sequence"/>
</dbReference>
<keyword evidence="2" id="KW-0732">Signal</keyword>
<dbReference type="PANTHER" id="PTHR48081:SF6">
    <property type="entry name" value="PEPTIDASE S9 PROLYL OLIGOPEPTIDASE CATALYTIC DOMAIN-CONTAINING PROTEIN"/>
    <property type="match status" value="1"/>
</dbReference>
<dbReference type="SUPFAM" id="SSF53474">
    <property type="entry name" value="alpha/beta-Hydrolases"/>
    <property type="match status" value="1"/>
</dbReference>
<gene>
    <name evidence="4" type="ORF">J2W55_000119</name>
</gene>
<dbReference type="InterPro" id="IPR049492">
    <property type="entry name" value="BD-FAE-like_dom"/>
</dbReference>
<dbReference type="RefSeq" id="WP_310090752.1">
    <property type="nucleotide sequence ID" value="NZ_JAVDUU010000001.1"/>
</dbReference>
<keyword evidence="5" id="KW-1185">Reference proteome</keyword>
<sequence>MRKELTIYLYLLLFALPFAVTAQEKPAVIPLWPKGAPGFENRRNEPEQAKDYWVKNIHNPSLTVFLPPAGKANGAAVVICPGGGHRLLVYTAEGIEPAKYLNTLGVTVFVLKYRLGRDTLSPYKIDVHAKQDGYRAMRLVRSKAAEYGLDTNRIGMMGFSAGGEVVDMVAYGEGKGNPGMPDPIDRLNARPNFVIQIYPGPLFIPDVLPADAPPAFLLAANDDACCSVSVVKLLDRYRAAKVPVEVHIYARGDHGFNMGNRSGLQSINTWPQRMADWLIDNNFLNPSKRERPKILH</sequence>
<reference evidence="4 5" key="1">
    <citation type="submission" date="2023-07" db="EMBL/GenBank/DDBJ databases">
        <title>Sorghum-associated microbial communities from plants grown in Nebraska, USA.</title>
        <authorList>
            <person name="Schachtman D."/>
        </authorList>
    </citation>
    <scope>NUCLEOTIDE SEQUENCE [LARGE SCALE GENOMIC DNA]</scope>
    <source>
        <strain evidence="4 5">3262</strain>
    </source>
</reference>
<dbReference type="Gene3D" id="3.40.50.1820">
    <property type="entry name" value="alpha/beta hydrolase"/>
    <property type="match status" value="1"/>
</dbReference>
<keyword evidence="1" id="KW-0378">Hydrolase</keyword>
<dbReference type="InterPro" id="IPR029058">
    <property type="entry name" value="AB_hydrolase_fold"/>
</dbReference>
<evidence type="ECO:0000313" key="5">
    <source>
        <dbReference type="Proteomes" id="UP001247620"/>
    </source>
</evidence>
<comment type="caution">
    <text evidence="4">The sequence shown here is derived from an EMBL/GenBank/DDBJ whole genome shotgun (WGS) entry which is preliminary data.</text>
</comment>
<evidence type="ECO:0000256" key="1">
    <source>
        <dbReference type="ARBA" id="ARBA00022801"/>
    </source>
</evidence>
<evidence type="ECO:0000259" key="3">
    <source>
        <dbReference type="Pfam" id="PF20434"/>
    </source>
</evidence>
<dbReference type="InterPro" id="IPR050300">
    <property type="entry name" value="GDXG_lipolytic_enzyme"/>
</dbReference>
<organism evidence="4 5">
    <name type="scientific">Mucilaginibacter pocheonensis</name>
    <dbReference type="NCBI Taxonomy" id="398050"/>
    <lineage>
        <taxon>Bacteria</taxon>
        <taxon>Pseudomonadati</taxon>
        <taxon>Bacteroidota</taxon>
        <taxon>Sphingobacteriia</taxon>
        <taxon>Sphingobacteriales</taxon>
        <taxon>Sphingobacteriaceae</taxon>
        <taxon>Mucilaginibacter</taxon>
    </lineage>
</organism>
<evidence type="ECO:0000256" key="2">
    <source>
        <dbReference type="SAM" id="SignalP"/>
    </source>
</evidence>
<feature type="domain" description="BD-FAE-like" evidence="3">
    <location>
        <begin position="63"/>
        <end position="174"/>
    </location>
</feature>
<proteinExistence type="predicted"/>
<accession>A0ABU1T5W7</accession>
<name>A0ABU1T5W7_9SPHI</name>
<feature type="signal peptide" evidence="2">
    <location>
        <begin position="1"/>
        <end position="22"/>
    </location>
</feature>
<evidence type="ECO:0000313" key="4">
    <source>
        <dbReference type="EMBL" id="MDR6940291.1"/>
    </source>
</evidence>
<protein>
    <submittedName>
        <fullName evidence="4">Acetyl esterase/lipase</fullName>
    </submittedName>
</protein>